<comment type="caution">
    <text evidence="1">The sequence shown here is derived from an EMBL/GenBank/DDBJ whole genome shotgun (WGS) entry which is preliminary data.</text>
</comment>
<dbReference type="Proteomes" id="UP000733744">
    <property type="component" value="Unassembled WGS sequence"/>
</dbReference>
<dbReference type="EMBL" id="RYFG02000110">
    <property type="protein sequence ID" value="TRW91994.1"/>
    <property type="molecule type" value="Genomic_DNA"/>
</dbReference>
<organism evidence="1 2">
    <name type="scientific">Candidatus Methylobacter oryzae</name>
    <dbReference type="NCBI Taxonomy" id="2497749"/>
    <lineage>
        <taxon>Bacteria</taxon>
        <taxon>Pseudomonadati</taxon>
        <taxon>Pseudomonadota</taxon>
        <taxon>Gammaproteobacteria</taxon>
        <taxon>Methylococcales</taxon>
        <taxon>Methylococcaceae</taxon>
        <taxon>Methylobacter</taxon>
    </lineage>
</organism>
<dbReference type="InterPro" id="IPR043733">
    <property type="entry name" value="DUF5677"/>
</dbReference>
<accession>A0ABY3C7G9</accession>
<name>A0ABY3C7G9_9GAMM</name>
<reference evidence="1 2" key="1">
    <citation type="journal article" date="2019" name="Antonie Van Leeuwenhoek">
        <title>Description of 'Ca. Methylobacter oryzae' KRF1, a novel species from the environmentally important Methylobacter clade 2.</title>
        <authorList>
            <person name="Khatri K."/>
            <person name="Mohite J.A."/>
            <person name="Pandit P.S."/>
            <person name="Bahulikar R."/>
            <person name="Rahalkar M.C."/>
        </authorList>
    </citation>
    <scope>NUCLEOTIDE SEQUENCE [LARGE SCALE GENOMIC DNA]</scope>
    <source>
        <strain evidence="1 2">KRF1</strain>
    </source>
</reference>
<protein>
    <submittedName>
        <fullName evidence="1">Uncharacterized protein</fullName>
    </submittedName>
</protein>
<evidence type="ECO:0000313" key="2">
    <source>
        <dbReference type="Proteomes" id="UP000733744"/>
    </source>
</evidence>
<evidence type="ECO:0000313" key="1">
    <source>
        <dbReference type="EMBL" id="TRW91994.1"/>
    </source>
</evidence>
<keyword evidence="2" id="KW-1185">Reference proteome</keyword>
<gene>
    <name evidence="1" type="ORF">EKO24_016035</name>
</gene>
<dbReference type="Pfam" id="PF18928">
    <property type="entry name" value="DUF5677"/>
    <property type="match status" value="1"/>
</dbReference>
<proteinExistence type="predicted"/>
<sequence>MEKILSTWAGLSSHFIGDCFDIAKPYLDKQFEGMDPYVRFVSSQLFIDCHLSSESSVLLIREGKEWDADIINRSVMEGTIKYVFLMSGESTDVQTKAFEYWELLPNYAAVKHHERASSFLSEVANPDAPEWIPFKNLLLTEQEIDAYRNGVNRADRKKLEQKWSFSEITKSFNASQSEGLRLLVHLAHGYGMSSHLIHKDGDGVGMVWERYGRNEDEQFAVKLGHCARIISDICSFSKLRLFQLLKFCNQQTDIIYKTETRYQLLFDELRKAGENFTKVEYGEELNNQVNKDASR</sequence>